<keyword evidence="5 13" id="KW-0732">Signal</keyword>
<feature type="domain" description="Fe2OG dioxygenase" evidence="14">
    <location>
        <begin position="646"/>
        <end position="742"/>
    </location>
</feature>
<evidence type="ECO:0000256" key="3">
    <source>
        <dbReference type="ARBA" id="ARBA00012264"/>
    </source>
</evidence>
<dbReference type="PROSITE" id="PS51471">
    <property type="entry name" value="FE2OG_OXY"/>
    <property type="match status" value="1"/>
</dbReference>
<feature type="chain" id="PRO_5040134722" description="procollagen-lysine 5-dioxygenase" evidence="13">
    <location>
        <begin position="24"/>
        <end position="742"/>
    </location>
</feature>
<dbReference type="EMBL" id="OU963866">
    <property type="protein sequence ID" value="CAH0390579.1"/>
    <property type="molecule type" value="Genomic_DNA"/>
</dbReference>
<dbReference type="InterPro" id="IPR057589">
    <property type="entry name" value="GT_PLOD"/>
</dbReference>
<dbReference type="InterPro" id="IPR006620">
    <property type="entry name" value="Pro_4_hyd_alph"/>
</dbReference>
<keyword evidence="10" id="KW-0408">Iron</keyword>
<feature type="signal peptide" evidence="13">
    <location>
        <begin position="1"/>
        <end position="23"/>
    </location>
</feature>
<protein>
    <recommendedName>
        <fullName evidence="3">procollagen-lysine 5-dioxygenase</fullName>
        <ecNumber evidence="3">1.14.11.4</ecNumber>
    </recommendedName>
</protein>
<evidence type="ECO:0000256" key="7">
    <source>
        <dbReference type="ARBA" id="ARBA00022896"/>
    </source>
</evidence>
<dbReference type="PANTHER" id="PTHR10730">
    <property type="entry name" value="PROCOLLAGEN-LYSINE,2-OXOGLUTARATE 5-DIOXYGENASE/GLYCOSYLTRANSFERASE 25 FAMILY MEMBER"/>
    <property type="match status" value="1"/>
</dbReference>
<dbReference type="Pfam" id="PF03171">
    <property type="entry name" value="2OG-FeII_Oxy"/>
    <property type="match status" value="1"/>
</dbReference>
<dbReference type="InterPro" id="IPR050757">
    <property type="entry name" value="Collagen_mod_GT25"/>
</dbReference>
<evidence type="ECO:0000259" key="14">
    <source>
        <dbReference type="PROSITE" id="PS51471"/>
    </source>
</evidence>
<comment type="catalytic activity">
    <reaction evidence="12">
        <text>L-lysyl-[collagen] + 2-oxoglutarate + O2 = (5R)-5-hydroxy-L-lysyl-[collagen] + succinate + CO2</text>
        <dbReference type="Rhea" id="RHEA:16569"/>
        <dbReference type="Rhea" id="RHEA-COMP:12751"/>
        <dbReference type="Rhea" id="RHEA-COMP:12752"/>
        <dbReference type="ChEBI" id="CHEBI:15379"/>
        <dbReference type="ChEBI" id="CHEBI:16526"/>
        <dbReference type="ChEBI" id="CHEBI:16810"/>
        <dbReference type="ChEBI" id="CHEBI:29969"/>
        <dbReference type="ChEBI" id="CHEBI:30031"/>
        <dbReference type="ChEBI" id="CHEBI:133442"/>
        <dbReference type="EC" id="1.14.11.4"/>
    </reaction>
</comment>
<dbReference type="InterPro" id="IPR044861">
    <property type="entry name" value="IPNS-like_FE2OG_OXY"/>
</dbReference>
<evidence type="ECO:0000256" key="9">
    <source>
        <dbReference type="ARBA" id="ARBA00023002"/>
    </source>
</evidence>
<keyword evidence="4" id="KW-0479">Metal-binding</keyword>
<dbReference type="InterPro" id="IPR005123">
    <property type="entry name" value="Oxoglu/Fe-dep_dioxygenase_dom"/>
</dbReference>
<evidence type="ECO:0000256" key="10">
    <source>
        <dbReference type="ARBA" id="ARBA00023004"/>
    </source>
</evidence>
<sequence length="742" mass="85240">MAACCSCLIYVLTLGLISTSYFAIHTLSSPGSESSESNAIPEFLAFTVATNETDAYKQLRSSAELNFIKLQTLGMGRRWTGGDVLYGPGGGLKVNLLKDALESYKHMPDLIILFVDGYDTIMLSSVDNIISKFKEFDARIVFTAEPTIWPDPKLAKDYPETDSHYKYLNSGGYIGYANDLYTLLSAVSIKDSDDDQLMFTKLFLDEAIRSKHKIKLDYKAEIFQALSFAEDDVEVRWNDETGAFLYNKRHSTAPLIVQGNGKSKHLLNTLGNYLPNKWTPQAGCLTCAENKIDLSSLKPKNYPRVLLGVFIDKPTPFIEEFLAKVTALDYPPKKVSLFLYNNVSYHEEIVKSFIEKSDYLHIKTINPEDDIPYEDALSAAVEYCLQKSCDYYFMIQSEAHLDNADTLKLLIEQNKTIIAPMLVRPFKMWSNFWGAVSPAGFYARSFDYLDIIGDHRKGLWNTPYVSTAILINATLFQTKALRPIYKYQGLDPDMSFCAYYRDMYTFMYVDNQVIYGHLVSKDFFDTARTNPDFYEMRENKYDWDKRYLHEEYYENLKLGAATHQPCPDVYWFPIGSPRFCKELIEIVEAYGQWSDGSNNDSRLETGYEAVPTRDIHMNQVGLHGQWLEFLRVYVKPLQEKVFIGYHHDYPRSLMNFVVRYKPGEQPSLRPHHDSSTYTINIALNEAHKDFEGGGCHFLRYKCSVTDTRLGWMLMHPGRLTHYHEGLEVTEGTRYIMISFVDP</sequence>
<evidence type="ECO:0000256" key="2">
    <source>
        <dbReference type="ARBA" id="ARBA00004240"/>
    </source>
</evidence>
<dbReference type="SUPFAM" id="SSF53448">
    <property type="entry name" value="Nucleotide-diphospho-sugar transferases"/>
    <property type="match status" value="1"/>
</dbReference>
<dbReference type="Gene3D" id="2.60.120.620">
    <property type="entry name" value="q2cbj1_9rhob like domain"/>
    <property type="match status" value="1"/>
</dbReference>
<evidence type="ECO:0000256" key="5">
    <source>
        <dbReference type="ARBA" id="ARBA00022729"/>
    </source>
</evidence>
<comment type="cofactor">
    <cofactor evidence="1">
        <name>L-ascorbate</name>
        <dbReference type="ChEBI" id="CHEBI:38290"/>
    </cofactor>
</comment>
<evidence type="ECO:0000313" key="15">
    <source>
        <dbReference type="EMBL" id="CAH0390579.1"/>
    </source>
</evidence>
<organism evidence="15 16">
    <name type="scientific">Bemisia tabaci</name>
    <name type="common">Sweetpotato whitefly</name>
    <name type="synonym">Aleurodes tabaci</name>
    <dbReference type="NCBI Taxonomy" id="7038"/>
    <lineage>
        <taxon>Eukaryota</taxon>
        <taxon>Metazoa</taxon>
        <taxon>Ecdysozoa</taxon>
        <taxon>Arthropoda</taxon>
        <taxon>Hexapoda</taxon>
        <taxon>Insecta</taxon>
        <taxon>Pterygota</taxon>
        <taxon>Neoptera</taxon>
        <taxon>Paraneoptera</taxon>
        <taxon>Hemiptera</taxon>
        <taxon>Sternorrhyncha</taxon>
        <taxon>Aleyrodoidea</taxon>
        <taxon>Aleyrodidae</taxon>
        <taxon>Aleyrodinae</taxon>
        <taxon>Bemisia</taxon>
    </lineage>
</organism>
<evidence type="ECO:0000256" key="11">
    <source>
        <dbReference type="ARBA" id="ARBA00023180"/>
    </source>
</evidence>
<evidence type="ECO:0000256" key="8">
    <source>
        <dbReference type="ARBA" id="ARBA00022964"/>
    </source>
</evidence>
<reference evidence="15" key="1">
    <citation type="submission" date="2021-12" db="EMBL/GenBank/DDBJ databases">
        <authorList>
            <person name="King R."/>
        </authorList>
    </citation>
    <scope>NUCLEOTIDE SEQUENCE</scope>
</reference>
<evidence type="ECO:0000256" key="6">
    <source>
        <dbReference type="ARBA" id="ARBA00022824"/>
    </source>
</evidence>
<dbReference type="GO" id="GO:0005783">
    <property type="term" value="C:endoplasmic reticulum"/>
    <property type="evidence" value="ECO:0007669"/>
    <property type="project" value="UniProtKB-SubCell"/>
</dbReference>
<dbReference type="GO" id="GO:0005506">
    <property type="term" value="F:iron ion binding"/>
    <property type="evidence" value="ECO:0007669"/>
    <property type="project" value="InterPro"/>
</dbReference>
<evidence type="ECO:0000256" key="12">
    <source>
        <dbReference type="ARBA" id="ARBA00047930"/>
    </source>
</evidence>
<dbReference type="InterPro" id="IPR029044">
    <property type="entry name" value="Nucleotide-diphossugar_trans"/>
</dbReference>
<keyword evidence="16" id="KW-1185">Reference proteome</keyword>
<keyword evidence="9" id="KW-0560">Oxidoreductase</keyword>
<dbReference type="PANTHER" id="PTHR10730:SF45">
    <property type="entry name" value="PROCOLLAGEN-LYSINE,2-OXOGLUTARATE 5-DIOXYGENASE"/>
    <property type="match status" value="1"/>
</dbReference>
<keyword evidence="8" id="KW-0223">Dioxygenase</keyword>
<dbReference type="SMART" id="SM00702">
    <property type="entry name" value="P4Hc"/>
    <property type="match status" value="1"/>
</dbReference>
<dbReference type="KEGG" id="btab:109040736"/>
<gene>
    <name evidence="15" type="ORF">BEMITA_LOCUS9289</name>
</gene>
<comment type="subcellular location">
    <subcellularLocation>
        <location evidence="2">Endoplasmic reticulum</location>
    </subcellularLocation>
</comment>
<dbReference type="GO" id="GO:0031418">
    <property type="term" value="F:L-ascorbic acid binding"/>
    <property type="evidence" value="ECO:0007669"/>
    <property type="project" value="UniProtKB-KW"/>
</dbReference>
<dbReference type="GO" id="GO:0008475">
    <property type="term" value="F:procollagen-lysine 5-dioxygenase activity"/>
    <property type="evidence" value="ECO:0007669"/>
    <property type="project" value="UniProtKB-EC"/>
</dbReference>
<evidence type="ECO:0000256" key="13">
    <source>
        <dbReference type="SAM" id="SignalP"/>
    </source>
</evidence>
<evidence type="ECO:0000256" key="1">
    <source>
        <dbReference type="ARBA" id="ARBA00001961"/>
    </source>
</evidence>
<keyword evidence="7" id="KW-0847">Vitamin C</keyword>
<evidence type="ECO:0000256" key="4">
    <source>
        <dbReference type="ARBA" id="ARBA00022723"/>
    </source>
</evidence>
<dbReference type="Pfam" id="PF25342">
    <property type="entry name" value="GT_PLOD"/>
    <property type="match status" value="1"/>
</dbReference>
<proteinExistence type="predicted"/>
<dbReference type="AlphaFoldDB" id="A0A9P0AB49"/>
<accession>A0A9P0AB49</accession>
<dbReference type="Proteomes" id="UP001152759">
    <property type="component" value="Chromosome 5"/>
</dbReference>
<keyword evidence="6" id="KW-0256">Endoplasmic reticulum</keyword>
<name>A0A9P0AB49_BEMTA</name>
<keyword evidence="11" id="KW-0325">Glycoprotein</keyword>
<dbReference type="EC" id="1.14.11.4" evidence="3"/>
<evidence type="ECO:0000313" key="16">
    <source>
        <dbReference type="Proteomes" id="UP001152759"/>
    </source>
</evidence>